<sequence>MSYKKIEENMNLAKIEAILRERANGITIISQISISTNELNILIKTTRVPLRTADQKHMIKTLWGSYPYCCLTLTVFIAIFKYDGNFWDRFRSMIRIEKTGLWKTLFLETINNKGLVNFDKSGTQKYLNNILGHAGIPKANVKSFITDIIFPAIENNLDAEEICQEFRRGTHTYIKPYNLYKGVIDFIKMGDIVSLNLIDRCLQIWKEQETPFLKKSKGLIPKHLLIEFDKYLKENDEITITSRIPNPKPRLTVNPNKLIVSINLPIFKSNDSMLSDVKWLIVDNLNGNTVTIDTTKVRLSNNINEFLIEDYQKEFAVEPNKQYTVKLFLNNILVSEQAYDTSDLMLFNYQTNEFTGILSKEYKELYIIVANKYLRDELKLNSPTFIYNMNADWNHYSLIEIEATHIEEMKIGDKTILLNNKDSNPSLIGKQIDHITHERLPVFNSFPNILIPREFTPFFNNKSNWHIKINAKNNADTKIIALEKLKKVYTEDSGVRIILDETGLLKDMDFGEFEITLYGPLGTDVRLKFIVGKDIDLKITKNSYQSKMNLKTISFYTHRNYSAEVIWPNHLNVQRKHERSNIVNSQIECSTDQYKLIVQFTNLVTRESLPLIVYTKPYDIKVTYGDNTFFEGSMTDKTKMDLDEAYLHIDLENPFLNKYKSYDNHILLTSYSSGKIQRTFPKPIKMGKKSVIPLKYFNESSNKNNISLVYRIPALNKEDKRLLFIDNDWKLEYFKYKELDEAIQVEWKENFSLENMKLKVWQLNDLQKASKTVDLKKSQTATSIEINNPGYYLLEWEEGNENPFGFLLGDQQTKPSFKSDKYRIVKVNTDYSLSILTLLNDNHGEEYEWEENEFLGLMKSIQRFGQDYMQLLLEDYDSCCDFGIRNIGLLIQLLSNSKADKELVDICLKISGFQEWDKDSLLTCISEEIQPGIEEKLDEIDFDNFGDGKAAESFASSIPAQLNVLYQQTPFEDSIVKGFSHIHAHIEFVKKIKQNAGYFHQVEQLLESEKLYINGLYRKLKTSNKFDYRMFNIVNKREYFIQTFQMFEYPSLIAKVALFNRLLSIAEFTFTENDRKRIRLITKWLLQSDRNWFIHDLVYLSFLYENIQKQKKYNKERGTRSGYTSFKWKERY</sequence>
<evidence type="ECO:0000313" key="1">
    <source>
        <dbReference type="EMBL" id="OZM56887.1"/>
    </source>
</evidence>
<comment type="caution">
    <text evidence="1">The sequence shown here is derived from an EMBL/GenBank/DDBJ whole genome shotgun (WGS) entry which is preliminary data.</text>
</comment>
<reference evidence="1 2" key="2">
    <citation type="submission" date="2017-09" db="EMBL/GenBank/DDBJ databases">
        <title>Bacillus patelloidae sp. nov., isolated from the intestinal tract of a marine limpet.</title>
        <authorList>
            <person name="Liu R."/>
            <person name="Dong C."/>
            <person name="Shao Z."/>
        </authorList>
    </citation>
    <scope>NUCLEOTIDE SEQUENCE [LARGE SCALE GENOMIC DNA]</scope>
    <source>
        <strain evidence="1 2">SA5d-4</strain>
    </source>
</reference>
<name>A0A263BU83_9BACI</name>
<proteinExistence type="predicted"/>
<accession>A0A263BU83</accession>
<organism evidence="1 2">
    <name type="scientific">Lottiidibacillus patelloidae</name>
    <dbReference type="NCBI Taxonomy" id="2670334"/>
    <lineage>
        <taxon>Bacteria</taxon>
        <taxon>Bacillati</taxon>
        <taxon>Bacillota</taxon>
        <taxon>Bacilli</taxon>
        <taxon>Bacillales</taxon>
        <taxon>Bacillaceae</taxon>
        <taxon>Lottiidibacillus</taxon>
    </lineage>
</organism>
<protein>
    <submittedName>
        <fullName evidence="1">Uncharacterized protein</fullName>
    </submittedName>
</protein>
<reference evidence="2" key="1">
    <citation type="submission" date="2017-08" db="EMBL/GenBank/DDBJ databases">
        <authorList>
            <person name="Huang Z."/>
        </authorList>
    </citation>
    <scope>NUCLEOTIDE SEQUENCE [LARGE SCALE GENOMIC DNA]</scope>
    <source>
        <strain evidence="2">SA5d-4</strain>
    </source>
</reference>
<dbReference type="AlphaFoldDB" id="A0A263BU83"/>
<dbReference type="EMBL" id="NPIA01000004">
    <property type="protein sequence ID" value="OZM56887.1"/>
    <property type="molecule type" value="Genomic_DNA"/>
</dbReference>
<gene>
    <name evidence="1" type="ORF">CIB95_08945</name>
</gene>
<dbReference type="Proteomes" id="UP000217083">
    <property type="component" value="Unassembled WGS sequence"/>
</dbReference>
<dbReference type="RefSeq" id="WP_094924361.1">
    <property type="nucleotide sequence ID" value="NZ_NPIA01000004.1"/>
</dbReference>
<evidence type="ECO:0000313" key="2">
    <source>
        <dbReference type="Proteomes" id="UP000217083"/>
    </source>
</evidence>
<keyword evidence="2" id="KW-1185">Reference proteome</keyword>